<name>A0A813D4I7_POLGL</name>
<keyword evidence="4" id="KW-1185">Reference proteome</keyword>
<dbReference type="InterPro" id="IPR011990">
    <property type="entry name" value="TPR-like_helical_dom_sf"/>
</dbReference>
<dbReference type="Gene3D" id="1.25.40.10">
    <property type="entry name" value="Tetratricopeptide repeat domain"/>
    <property type="match status" value="1"/>
</dbReference>
<dbReference type="PANTHER" id="PTHR46035:SF1">
    <property type="entry name" value="TETRATRICOPEPTIDE REPEAT PROTEIN 4"/>
    <property type="match status" value="1"/>
</dbReference>
<dbReference type="PANTHER" id="PTHR46035">
    <property type="entry name" value="TETRATRICOPEPTIDE REPEAT PROTEIN 4"/>
    <property type="match status" value="1"/>
</dbReference>
<dbReference type="OrthoDB" id="2942533at2759"/>
<evidence type="ECO:0008006" key="5">
    <source>
        <dbReference type="Google" id="ProtNLM"/>
    </source>
</evidence>
<dbReference type="EMBL" id="CAJNNV010000691">
    <property type="protein sequence ID" value="CAE8583329.1"/>
    <property type="molecule type" value="Genomic_DNA"/>
</dbReference>
<dbReference type="SMART" id="SM00028">
    <property type="entry name" value="TPR"/>
    <property type="match status" value="3"/>
</dbReference>
<feature type="repeat" description="TPR" evidence="1">
    <location>
        <begin position="58"/>
        <end position="91"/>
    </location>
</feature>
<dbReference type="AlphaFoldDB" id="A0A813D4I7"/>
<gene>
    <name evidence="3" type="ORF">PGLA1383_LOCUS2305</name>
</gene>
<dbReference type="PROSITE" id="PS50005">
    <property type="entry name" value="TPR"/>
    <property type="match status" value="1"/>
</dbReference>
<evidence type="ECO:0000256" key="1">
    <source>
        <dbReference type="PROSITE-ProRule" id="PRU00339"/>
    </source>
</evidence>
<dbReference type="Pfam" id="PF13432">
    <property type="entry name" value="TPR_16"/>
    <property type="match status" value="1"/>
</dbReference>
<reference evidence="3" key="1">
    <citation type="submission" date="2021-02" db="EMBL/GenBank/DDBJ databases">
        <authorList>
            <person name="Dougan E. K."/>
            <person name="Rhodes N."/>
            <person name="Thang M."/>
            <person name="Chan C."/>
        </authorList>
    </citation>
    <scope>NUCLEOTIDE SEQUENCE</scope>
</reference>
<dbReference type="GO" id="GO:0051879">
    <property type="term" value="F:Hsp90 protein binding"/>
    <property type="evidence" value="ECO:0007669"/>
    <property type="project" value="TreeGrafter"/>
</dbReference>
<proteinExistence type="predicted"/>
<evidence type="ECO:0000313" key="4">
    <source>
        <dbReference type="Proteomes" id="UP000654075"/>
    </source>
</evidence>
<dbReference type="Proteomes" id="UP000654075">
    <property type="component" value="Unassembled WGS sequence"/>
</dbReference>
<dbReference type="InterPro" id="IPR036400">
    <property type="entry name" value="Cyt_B5-like_heme/steroid_sf"/>
</dbReference>
<comment type="caution">
    <text evidence="3">The sequence shown here is derived from an EMBL/GenBank/DDBJ whole genome shotgun (WGS) entry which is preliminary data.</text>
</comment>
<protein>
    <recommendedName>
        <fullName evidence="5">Cytochrome b5 heme-binding domain-containing protein</fullName>
    </recommendedName>
</protein>
<dbReference type="Gene3D" id="3.10.120.10">
    <property type="entry name" value="Cytochrome b5-like heme/steroid binding domain"/>
    <property type="match status" value="1"/>
</dbReference>
<dbReference type="GO" id="GO:0005634">
    <property type="term" value="C:nucleus"/>
    <property type="evidence" value="ECO:0007669"/>
    <property type="project" value="TreeGrafter"/>
</dbReference>
<dbReference type="InterPro" id="IPR019734">
    <property type="entry name" value="TPR_rpt"/>
</dbReference>
<feature type="region of interest" description="Disordered" evidence="2">
    <location>
        <begin position="240"/>
        <end position="272"/>
    </location>
</feature>
<accession>A0A813D4I7</accession>
<evidence type="ECO:0000313" key="3">
    <source>
        <dbReference type="EMBL" id="CAE8583329.1"/>
    </source>
</evidence>
<sequence length="366" mass="40370">MGAVGRLWGSLSCGRRRPNLEACPVDGHADGNGICPAFSSKSSSSGIKRATPAEQEKAKALKEVGNDHFRRQDFEEALDAYTEAAEMNMMDGSVWLNRSIVNRQLENWEDASNDAEIAMEIDPSNPKAYYSFALALRALGEKTKALAVCKRGLTKASDNKALIQLRRDLEKDPAKKVNSAEACPAAKLGDMTATIAKERAEAMAYEWKKGNPDKKERKDYKKMMTAGALAASSKYEELAQRSAEHKSKRSPLEVSQYEESQKNGLQLTGGHRPMARPDITKLTLPADFKQQLGVMSVEDMAKYGCDNPDNRFLLSIYGNIFDVSDRPDKYNAEGPYSCLTGKDLTWGLFAGAPWPAVKEMVHVSCQ</sequence>
<organism evidence="3 4">
    <name type="scientific">Polarella glacialis</name>
    <name type="common">Dinoflagellate</name>
    <dbReference type="NCBI Taxonomy" id="89957"/>
    <lineage>
        <taxon>Eukaryota</taxon>
        <taxon>Sar</taxon>
        <taxon>Alveolata</taxon>
        <taxon>Dinophyceae</taxon>
        <taxon>Suessiales</taxon>
        <taxon>Suessiaceae</taxon>
        <taxon>Polarella</taxon>
    </lineage>
</organism>
<dbReference type="SUPFAM" id="SSF55856">
    <property type="entry name" value="Cytochrome b5-like heme/steroid binding domain"/>
    <property type="match status" value="1"/>
</dbReference>
<dbReference type="GO" id="GO:0006457">
    <property type="term" value="P:protein folding"/>
    <property type="evidence" value="ECO:0007669"/>
    <property type="project" value="TreeGrafter"/>
</dbReference>
<dbReference type="SUPFAM" id="SSF48452">
    <property type="entry name" value="TPR-like"/>
    <property type="match status" value="1"/>
</dbReference>
<evidence type="ECO:0000256" key="2">
    <source>
        <dbReference type="SAM" id="MobiDB-lite"/>
    </source>
</evidence>
<dbReference type="GO" id="GO:0005829">
    <property type="term" value="C:cytosol"/>
    <property type="evidence" value="ECO:0007669"/>
    <property type="project" value="TreeGrafter"/>
</dbReference>
<keyword evidence="1" id="KW-0802">TPR repeat</keyword>
<dbReference type="GO" id="GO:0030544">
    <property type="term" value="F:Hsp70 protein binding"/>
    <property type="evidence" value="ECO:0007669"/>
    <property type="project" value="TreeGrafter"/>
</dbReference>